<name>A0ABT4KVK7_9SPHI</name>
<comment type="caution">
    <text evidence="1">The sequence shown here is derived from an EMBL/GenBank/DDBJ whole genome shotgun (WGS) entry which is preliminary data.</text>
</comment>
<evidence type="ECO:0000313" key="2">
    <source>
        <dbReference type="Proteomes" id="UP001144341"/>
    </source>
</evidence>
<evidence type="ECO:0008006" key="3">
    <source>
        <dbReference type="Google" id="ProtNLM"/>
    </source>
</evidence>
<gene>
    <name evidence="1" type="ORF">O0931_06545</name>
</gene>
<dbReference type="Proteomes" id="UP001144341">
    <property type="component" value="Unassembled WGS sequence"/>
</dbReference>
<sequence length="127" mass="14481">MEKILILIITIATMVSCSKENGNDAMGSEIRLSNTSKYNFKNIVVNTSTGEVNFGDLNAGQKTEYKIFKKAYRYAFVKLEIDGKTYTIQPIDYVGETVLKDGRYTYQLNVNDRQGQYNKLDLTLIEE</sequence>
<evidence type="ECO:0000313" key="1">
    <source>
        <dbReference type="EMBL" id="MCZ4222953.1"/>
    </source>
</evidence>
<keyword evidence="2" id="KW-1185">Reference proteome</keyword>
<dbReference type="PROSITE" id="PS51257">
    <property type="entry name" value="PROKAR_LIPOPROTEIN"/>
    <property type="match status" value="1"/>
</dbReference>
<dbReference type="RefSeq" id="WP_269414756.1">
    <property type="nucleotide sequence ID" value="NZ_JAPWGL010000002.1"/>
</dbReference>
<reference evidence="1" key="1">
    <citation type="submission" date="2022-12" db="EMBL/GenBank/DDBJ databases">
        <title>Genome sequence of SJ11.</title>
        <authorList>
            <person name="Woo H."/>
        </authorList>
    </citation>
    <scope>NUCLEOTIDE SEQUENCE</scope>
    <source>
        <strain evidence="1">SJ11</strain>
    </source>
</reference>
<accession>A0ABT4KVK7</accession>
<organism evidence="1 2">
    <name type="scientific">Pedobacter rhodius</name>
    <dbReference type="NCBI Taxonomy" id="3004098"/>
    <lineage>
        <taxon>Bacteria</taxon>
        <taxon>Pseudomonadati</taxon>
        <taxon>Bacteroidota</taxon>
        <taxon>Sphingobacteriia</taxon>
        <taxon>Sphingobacteriales</taxon>
        <taxon>Sphingobacteriaceae</taxon>
        <taxon>Pedobacter</taxon>
    </lineage>
</organism>
<proteinExistence type="predicted"/>
<protein>
    <recommendedName>
        <fullName evidence="3">DUF4625 domain-containing protein</fullName>
    </recommendedName>
</protein>
<dbReference type="EMBL" id="JAPWGL010000002">
    <property type="protein sequence ID" value="MCZ4222953.1"/>
    <property type="molecule type" value="Genomic_DNA"/>
</dbReference>